<gene>
    <name evidence="2" type="ORF">QYE76_059103</name>
</gene>
<feature type="transmembrane region" description="Helical" evidence="1">
    <location>
        <begin position="53"/>
        <end position="71"/>
    </location>
</feature>
<protein>
    <submittedName>
        <fullName evidence="2">Uncharacterized protein</fullName>
    </submittedName>
</protein>
<dbReference type="Proteomes" id="UP001231189">
    <property type="component" value="Unassembled WGS sequence"/>
</dbReference>
<keyword evidence="3" id="KW-1185">Reference proteome</keyword>
<dbReference type="PROSITE" id="PS51257">
    <property type="entry name" value="PROKAR_LIPOPROTEIN"/>
    <property type="match status" value="1"/>
</dbReference>
<keyword evidence="1" id="KW-0472">Membrane</keyword>
<dbReference type="AlphaFoldDB" id="A0AAD8WQA6"/>
<name>A0AAD8WQA6_LOLMU</name>
<keyword evidence="1" id="KW-0812">Transmembrane</keyword>
<evidence type="ECO:0000256" key="1">
    <source>
        <dbReference type="SAM" id="Phobius"/>
    </source>
</evidence>
<dbReference type="EMBL" id="JAUUTY010000003">
    <property type="protein sequence ID" value="KAK1670944.1"/>
    <property type="molecule type" value="Genomic_DNA"/>
</dbReference>
<accession>A0AAD8WQA6</accession>
<reference evidence="2" key="1">
    <citation type="submission" date="2023-07" db="EMBL/GenBank/DDBJ databases">
        <title>A chromosome-level genome assembly of Lolium multiflorum.</title>
        <authorList>
            <person name="Chen Y."/>
            <person name="Copetti D."/>
            <person name="Kolliker R."/>
            <person name="Studer B."/>
        </authorList>
    </citation>
    <scope>NUCLEOTIDE SEQUENCE</scope>
    <source>
        <strain evidence="2">02402/16</strain>
        <tissue evidence="2">Leaf</tissue>
    </source>
</reference>
<feature type="transmembrane region" description="Helical" evidence="1">
    <location>
        <begin position="104"/>
        <end position="122"/>
    </location>
</feature>
<keyword evidence="1" id="KW-1133">Transmembrane helix</keyword>
<sequence length="213" mass="22980">MGRNRRASRRRSSSSTSIWSGCCSSSSLISLAAARVAESWRSRCSKVSRRDGAAVGLATVVWGAAALVDAWPSLARCYRAHAPPWPPWPHCRLLAPEVRPCRDAAAVLLVLLCCCYAAWVAASRCASPTVAVVAAAHAVHATASTGLGYCCPAMPVLAILARFLLCASVHVIMLASHSCVFMYASLAHCWKPKDDQDEDQDHLDQAFQEDYHV</sequence>
<evidence type="ECO:0000313" key="2">
    <source>
        <dbReference type="EMBL" id="KAK1670944.1"/>
    </source>
</evidence>
<feature type="transmembrane region" description="Helical" evidence="1">
    <location>
        <begin position="163"/>
        <end position="184"/>
    </location>
</feature>
<proteinExistence type="predicted"/>
<feature type="transmembrane region" description="Helical" evidence="1">
    <location>
        <begin position="128"/>
        <end position="151"/>
    </location>
</feature>
<organism evidence="2 3">
    <name type="scientific">Lolium multiflorum</name>
    <name type="common">Italian ryegrass</name>
    <name type="synonym">Lolium perenne subsp. multiflorum</name>
    <dbReference type="NCBI Taxonomy" id="4521"/>
    <lineage>
        <taxon>Eukaryota</taxon>
        <taxon>Viridiplantae</taxon>
        <taxon>Streptophyta</taxon>
        <taxon>Embryophyta</taxon>
        <taxon>Tracheophyta</taxon>
        <taxon>Spermatophyta</taxon>
        <taxon>Magnoliopsida</taxon>
        <taxon>Liliopsida</taxon>
        <taxon>Poales</taxon>
        <taxon>Poaceae</taxon>
        <taxon>BOP clade</taxon>
        <taxon>Pooideae</taxon>
        <taxon>Poodae</taxon>
        <taxon>Poeae</taxon>
        <taxon>Poeae Chloroplast Group 2 (Poeae type)</taxon>
        <taxon>Loliodinae</taxon>
        <taxon>Loliinae</taxon>
        <taxon>Lolium</taxon>
    </lineage>
</organism>
<comment type="caution">
    <text evidence="2">The sequence shown here is derived from an EMBL/GenBank/DDBJ whole genome shotgun (WGS) entry which is preliminary data.</text>
</comment>
<evidence type="ECO:0000313" key="3">
    <source>
        <dbReference type="Proteomes" id="UP001231189"/>
    </source>
</evidence>